<evidence type="ECO:0000313" key="2">
    <source>
        <dbReference type="Proteomes" id="UP000222788"/>
    </source>
</evidence>
<dbReference type="GO" id="GO:0032543">
    <property type="term" value="P:mitochondrial translation"/>
    <property type="evidence" value="ECO:0007669"/>
    <property type="project" value="InterPro"/>
</dbReference>
<evidence type="ECO:0008006" key="3">
    <source>
        <dbReference type="Google" id="ProtNLM"/>
    </source>
</evidence>
<dbReference type="GO" id="GO:0005739">
    <property type="term" value="C:mitochondrion"/>
    <property type="evidence" value="ECO:0007669"/>
    <property type="project" value="GOC"/>
</dbReference>
<reference evidence="1 2" key="1">
    <citation type="journal article" date="2013" name="Fungal Biol.">
        <title>Analysis of microsatellite markers in the genome of the plant pathogen Ceratocystis fimbriata.</title>
        <authorList>
            <person name="Simpson M.C."/>
            <person name="Wilken P.M."/>
            <person name="Coetzee M.P."/>
            <person name="Wingfield M.J."/>
            <person name="Wingfield B.D."/>
        </authorList>
    </citation>
    <scope>NUCLEOTIDE SEQUENCE [LARGE SCALE GENOMIC DNA]</scope>
    <source>
        <strain evidence="1 2">CBS 114723</strain>
    </source>
</reference>
<organism evidence="1 2">
    <name type="scientific">Ceratocystis fimbriata CBS 114723</name>
    <dbReference type="NCBI Taxonomy" id="1035309"/>
    <lineage>
        <taxon>Eukaryota</taxon>
        <taxon>Fungi</taxon>
        <taxon>Dikarya</taxon>
        <taxon>Ascomycota</taxon>
        <taxon>Pezizomycotina</taxon>
        <taxon>Sordariomycetes</taxon>
        <taxon>Hypocreomycetidae</taxon>
        <taxon>Microascales</taxon>
        <taxon>Ceratocystidaceae</taxon>
        <taxon>Ceratocystis</taxon>
    </lineage>
</organism>
<gene>
    <name evidence="1" type="ORF">CFIMG_008328RA00001</name>
</gene>
<dbReference type="GO" id="GO:0003735">
    <property type="term" value="F:structural constituent of ribosome"/>
    <property type="evidence" value="ECO:0007669"/>
    <property type="project" value="InterPro"/>
</dbReference>
<accession>A0A2C5X467</accession>
<protein>
    <recommendedName>
        <fullName evidence="3">54S ribosomal protein L28, mitochondrial</fullName>
    </recommendedName>
</protein>
<reference evidence="1 2" key="2">
    <citation type="journal article" date="2013" name="IMA Fungus">
        <title>IMA Genome-F 1: Ceratocystis fimbriata: Draft nuclear genome sequence for the plant pathogen, Ceratocystis fimbriata.</title>
        <authorList>
            <person name="Wilken P.M."/>
            <person name="Steenkamp E.T."/>
            <person name="Wingfield M.J."/>
            <person name="de Beer Z.W."/>
            <person name="Wingfield B.D."/>
        </authorList>
    </citation>
    <scope>NUCLEOTIDE SEQUENCE [LARGE SCALE GENOMIC DNA]</scope>
    <source>
        <strain evidence="1 2">CBS 114723</strain>
    </source>
</reference>
<evidence type="ECO:0000313" key="1">
    <source>
        <dbReference type="EMBL" id="PHH52916.1"/>
    </source>
</evidence>
<dbReference type="PANTHER" id="PTHR39150:SF1">
    <property type="entry name" value="LARGE RIBOSOMAL SUBUNIT PROTEIN ML40"/>
    <property type="match status" value="1"/>
</dbReference>
<comment type="caution">
    <text evidence="1">The sequence shown here is derived from an EMBL/GenBank/DDBJ whole genome shotgun (WGS) entry which is preliminary data.</text>
</comment>
<dbReference type="Gene3D" id="6.10.250.3440">
    <property type="match status" value="1"/>
</dbReference>
<dbReference type="OrthoDB" id="2098203at2759"/>
<dbReference type="PANTHER" id="PTHR39150">
    <property type="entry name" value="54S RIBOSOMAL PROTEIN L28, MITOCHONDRIAL"/>
    <property type="match status" value="1"/>
</dbReference>
<dbReference type="InterPro" id="IPR042831">
    <property type="entry name" value="Ribosomal_mL40_fung"/>
</dbReference>
<keyword evidence="2" id="KW-1185">Reference proteome</keyword>
<dbReference type="EMBL" id="APWK03000054">
    <property type="protein sequence ID" value="PHH52916.1"/>
    <property type="molecule type" value="Genomic_DNA"/>
</dbReference>
<proteinExistence type="predicted"/>
<sequence>MSLLPGMRGLARRLITPFLPSVTTPATATHTQPFSSTIALLKKKKKGSMDKATAENMAKVRQLKTGLFARAPPTLRMARNRWLRHWTIHRAWMLHTRAVQEANKRELMRMQQGMSNACEELRKTVGPAGRDEGYLYRVAMEKANVYNNGLVPIEYARFQTETPAKVAWDHNWKR</sequence>
<dbReference type="AlphaFoldDB" id="A0A2C5X467"/>
<dbReference type="Proteomes" id="UP000222788">
    <property type="component" value="Unassembled WGS sequence"/>
</dbReference>
<dbReference type="STRING" id="1035309.A0A2C5X467"/>
<name>A0A2C5X467_9PEZI</name>